<feature type="compositionally biased region" description="Basic and acidic residues" evidence="1">
    <location>
        <begin position="194"/>
        <end position="220"/>
    </location>
</feature>
<reference evidence="3 4" key="1">
    <citation type="submission" date="2015-07" db="EMBL/GenBank/DDBJ databases">
        <title>Comparative genomics of the Sigatoka disease complex on banana suggests a link between parallel evolutionary changes in Pseudocercospora fijiensis and Pseudocercospora eumusae and increased virulence on the banana host.</title>
        <authorList>
            <person name="Chang T.-C."/>
            <person name="Salvucci A."/>
            <person name="Crous P.W."/>
            <person name="Stergiopoulos I."/>
        </authorList>
    </citation>
    <scope>NUCLEOTIDE SEQUENCE [LARGE SCALE GENOMIC DNA]</scope>
    <source>
        <strain evidence="3 4">CBS 116634</strain>
    </source>
</reference>
<feature type="region of interest" description="Disordered" evidence="1">
    <location>
        <begin position="154"/>
        <end position="234"/>
    </location>
</feature>
<proteinExistence type="predicted"/>
<feature type="region of interest" description="Disordered" evidence="1">
    <location>
        <begin position="1"/>
        <end position="28"/>
    </location>
</feature>
<keyword evidence="4" id="KW-1185">Reference proteome</keyword>
<gene>
    <name evidence="3" type="ORF">AC579_5526</name>
</gene>
<evidence type="ECO:0000256" key="1">
    <source>
        <dbReference type="SAM" id="MobiDB-lite"/>
    </source>
</evidence>
<evidence type="ECO:0000259" key="2">
    <source>
        <dbReference type="PROSITE" id="PS00028"/>
    </source>
</evidence>
<dbReference type="PANTHER" id="PTHR21354">
    <property type="entry name" value="ZINC FINGER PROTEIN 511"/>
    <property type="match status" value="1"/>
</dbReference>
<dbReference type="InterPro" id="IPR013087">
    <property type="entry name" value="Znf_C2H2_type"/>
</dbReference>
<evidence type="ECO:0000313" key="3">
    <source>
        <dbReference type="EMBL" id="KXT15876.1"/>
    </source>
</evidence>
<sequence length="257" mass="29378">MAKRERTESLSDTAHSPHLPTEDQAHTPKYVELEEEAQQRPARAMQCLLPPHKPLTFATYNDYEAHYYQSHTNRCRECQKNLPTPHFLELHLSENHDPIVAAKRDKGERTFGCFVEGCEKVCSEWQKRRSHLVDKHGFPKNYDFLMVNSGIDGRRSMLRPGVDAQGHRKSSRERRGSTTTASTVTTEGTTASRDTQRSEREREREQEKHISGRDHQDATKADASVDTLTKSMSSLQFVPRRVTFGKRKGKSGIHAHA</sequence>
<accession>A0A139IMV3</accession>
<dbReference type="EMBL" id="LFZO01000048">
    <property type="protein sequence ID" value="KXT15876.1"/>
    <property type="molecule type" value="Genomic_DNA"/>
</dbReference>
<comment type="caution">
    <text evidence="3">The sequence shown here is derived from an EMBL/GenBank/DDBJ whole genome shotgun (WGS) entry which is preliminary data.</text>
</comment>
<dbReference type="InterPro" id="IPR039258">
    <property type="entry name" value="ZNF511"/>
</dbReference>
<dbReference type="PROSITE" id="PS00028">
    <property type="entry name" value="ZINC_FINGER_C2H2_1"/>
    <property type="match status" value="1"/>
</dbReference>
<evidence type="ECO:0000313" key="4">
    <source>
        <dbReference type="Proteomes" id="UP000073492"/>
    </source>
</evidence>
<feature type="domain" description="C2H2-type" evidence="2">
    <location>
        <begin position="75"/>
        <end position="96"/>
    </location>
</feature>
<name>A0A139IMV3_9PEZI</name>
<dbReference type="PANTHER" id="PTHR21354:SF0">
    <property type="entry name" value="ZINC FINGER PROTEIN 511"/>
    <property type="match status" value="1"/>
</dbReference>
<protein>
    <recommendedName>
        <fullName evidence="2">C2H2-type domain-containing protein</fullName>
    </recommendedName>
</protein>
<feature type="compositionally biased region" description="Low complexity" evidence="1">
    <location>
        <begin position="177"/>
        <end position="193"/>
    </location>
</feature>
<dbReference type="Proteomes" id="UP000073492">
    <property type="component" value="Unassembled WGS sequence"/>
</dbReference>
<dbReference type="AlphaFoldDB" id="A0A139IMV3"/>
<organism evidence="3 4">
    <name type="scientific">Pseudocercospora musae</name>
    <dbReference type="NCBI Taxonomy" id="113226"/>
    <lineage>
        <taxon>Eukaryota</taxon>
        <taxon>Fungi</taxon>
        <taxon>Dikarya</taxon>
        <taxon>Ascomycota</taxon>
        <taxon>Pezizomycotina</taxon>
        <taxon>Dothideomycetes</taxon>
        <taxon>Dothideomycetidae</taxon>
        <taxon>Mycosphaerellales</taxon>
        <taxon>Mycosphaerellaceae</taxon>
        <taxon>Pseudocercospora</taxon>
    </lineage>
</organism>
<dbReference type="SMART" id="SM00355">
    <property type="entry name" value="ZnF_C2H2"/>
    <property type="match status" value="2"/>
</dbReference>
<dbReference type="OrthoDB" id="303614at2759"/>
<dbReference type="EMBL" id="LFZO01000048">
    <property type="protein sequence ID" value="KXT15872.1"/>
    <property type="molecule type" value="Genomic_DNA"/>
</dbReference>